<reference evidence="2" key="1">
    <citation type="submission" date="2020-01" db="EMBL/GenBank/DDBJ databases">
        <authorList>
            <person name="Meier V. D."/>
            <person name="Meier V D."/>
        </authorList>
    </citation>
    <scope>NUCLEOTIDE SEQUENCE</scope>
    <source>
        <strain evidence="2">HLG_WM_MAG_03</strain>
    </source>
</reference>
<evidence type="ECO:0000313" key="2">
    <source>
        <dbReference type="EMBL" id="CAA6802853.1"/>
    </source>
</evidence>
<keyword evidence="1" id="KW-0732">Signal</keyword>
<protein>
    <submittedName>
        <fullName evidence="2">Uncharacterized protein</fullName>
    </submittedName>
</protein>
<gene>
    <name evidence="2" type="ORF">HELGO_WM34372</name>
</gene>
<sequence length="304" mass="36526">MYLKLTIILLFLSFLHADNNTSVFDEYHDNLCKVLINTSNSIDDYFVDENSSLSSKTYAEFSTSVAKESRLDLENDIRFRIRLNLPKIEKNLRVIFEDDSSDNLLYDGTTLNDRHLDSKEYYLRLEYLNYVKDTFNMRVGAGVKVRRQNLVPYLNVRSRYELYNEKKNKSELFNRFRYYTDGEIENNLEFNSLYTLKDDLYFVWSNRFYHTNTLPYETLANDITFVSLLNDKQHIRYGFGISSNVKDFESLNTDYYYLHSTFHHIFYRDWAYYEISPSILQREINDFETSYRLLINFGIHFKSH</sequence>
<dbReference type="EMBL" id="CACVAR010000107">
    <property type="protein sequence ID" value="CAA6802853.1"/>
    <property type="molecule type" value="Genomic_DNA"/>
</dbReference>
<evidence type="ECO:0000256" key="1">
    <source>
        <dbReference type="SAM" id="SignalP"/>
    </source>
</evidence>
<name>A0A6S6S578_9BACT</name>
<dbReference type="AlphaFoldDB" id="A0A6S6S578"/>
<proteinExistence type="predicted"/>
<organism evidence="2">
    <name type="scientific">uncultured Sulfurovum sp</name>
    <dbReference type="NCBI Taxonomy" id="269237"/>
    <lineage>
        <taxon>Bacteria</taxon>
        <taxon>Pseudomonadati</taxon>
        <taxon>Campylobacterota</taxon>
        <taxon>Epsilonproteobacteria</taxon>
        <taxon>Campylobacterales</taxon>
        <taxon>Sulfurovaceae</taxon>
        <taxon>Sulfurovum</taxon>
        <taxon>environmental samples</taxon>
    </lineage>
</organism>
<feature type="signal peptide" evidence="1">
    <location>
        <begin position="1"/>
        <end position="17"/>
    </location>
</feature>
<feature type="chain" id="PRO_5027947917" evidence="1">
    <location>
        <begin position="18"/>
        <end position="304"/>
    </location>
</feature>
<accession>A0A6S6S578</accession>